<comment type="caution">
    <text evidence="2">The sequence shown here is derived from an EMBL/GenBank/DDBJ whole genome shotgun (WGS) entry which is preliminary data.</text>
</comment>
<gene>
    <name evidence="2" type="ORF">Tci_551986</name>
</gene>
<protein>
    <submittedName>
        <fullName evidence="2">RNA-directed DNA polymerase, eukaryota, reverse transcriptase zinc-binding domain protein</fullName>
    </submittedName>
</protein>
<feature type="domain" description="Reverse transcriptase" evidence="1">
    <location>
        <begin position="169"/>
        <end position="437"/>
    </location>
</feature>
<dbReference type="PANTHER" id="PTHR33116">
    <property type="entry name" value="REVERSE TRANSCRIPTASE ZINC-BINDING DOMAIN-CONTAINING PROTEIN-RELATED-RELATED"/>
    <property type="match status" value="1"/>
</dbReference>
<keyword evidence="2" id="KW-0808">Transferase</keyword>
<reference evidence="2" key="1">
    <citation type="journal article" date="2019" name="Sci. Rep.">
        <title>Draft genome of Tanacetum cinerariifolium, the natural source of mosquito coil.</title>
        <authorList>
            <person name="Yamashiro T."/>
            <person name="Shiraishi A."/>
            <person name="Satake H."/>
            <person name="Nakayama K."/>
        </authorList>
    </citation>
    <scope>NUCLEOTIDE SEQUENCE</scope>
</reference>
<organism evidence="2">
    <name type="scientific">Tanacetum cinerariifolium</name>
    <name type="common">Dalmatian daisy</name>
    <name type="synonym">Chrysanthemum cinerariifolium</name>
    <dbReference type="NCBI Taxonomy" id="118510"/>
    <lineage>
        <taxon>Eukaryota</taxon>
        <taxon>Viridiplantae</taxon>
        <taxon>Streptophyta</taxon>
        <taxon>Embryophyta</taxon>
        <taxon>Tracheophyta</taxon>
        <taxon>Spermatophyta</taxon>
        <taxon>Magnoliopsida</taxon>
        <taxon>eudicotyledons</taxon>
        <taxon>Gunneridae</taxon>
        <taxon>Pentapetalae</taxon>
        <taxon>asterids</taxon>
        <taxon>campanulids</taxon>
        <taxon>Asterales</taxon>
        <taxon>Asteraceae</taxon>
        <taxon>Asteroideae</taxon>
        <taxon>Anthemideae</taxon>
        <taxon>Anthemidinae</taxon>
        <taxon>Tanacetum</taxon>
    </lineage>
</organism>
<feature type="non-terminal residue" evidence="2">
    <location>
        <position position="462"/>
    </location>
</feature>
<dbReference type="AlphaFoldDB" id="A0A699IRN7"/>
<dbReference type="PROSITE" id="PS50878">
    <property type="entry name" value="RT_POL"/>
    <property type="match status" value="1"/>
</dbReference>
<dbReference type="GO" id="GO:0003964">
    <property type="term" value="F:RNA-directed DNA polymerase activity"/>
    <property type="evidence" value="ECO:0007669"/>
    <property type="project" value="UniProtKB-KW"/>
</dbReference>
<evidence type="ECO:0000259" key="1">
    <source>
        <dbReference type="PROSITE" id="PS50878"/>
    </source>
</evidence>
<keyword evidence="2" id="KW-0695">RNA-directed DNA polymerase</keyword>
<name>A0A699IRN7_TANCI</name>
<proteinExistence type="predicted"/>
<keyword evidence="2" id="KW-0548">Nucleotidyltransferase</keyword>
<evidence type="ECO:0000313" key="2">
    <source>
        <dbReference type="EMBL" id="GEZ80013.1"/>
    </source>
</evidence>
<dbReference type="EMBL" id="BKCJ010325284">
    <property type="protein sequence ID" value="GEZ80013.1"/>
    <property type="molecule type" value="Genomic_DNA"/>
</dbReference>
<dbReference type="InterPro" id="IPR000477">
    <property type="entry name" value="RT_dom"/>
</dbReference>
<accession>A0A699IRN7</accession>
<sequence length="462" mass="52967">MSSYSHATITYTLMSSYEVIVNRYFGMPMDPLDPYAQLVMEAPPSPDYIPGPEAPSSTDYIPGLEALPSPDYIPGPDYPEYLPPARDYISVQGNWVNASETYYIVNVYGPQDSGAKNTLRNKLLYFIKNHSGRQITVQFRLNSSPRGYKGKVLMRLKSWHAENNMVDVSHKRDLTSKLDKFQAYVPQVNYTSHSSFASLSMAERIDLEKSVLSDELERRDVEFFVSKFFSSSKMPPGTNFAFITLIPKCKKKLMIFKVDFEKAYDSVKWKYLDYILQQCGFGEKWRGWIFECLKSARTSILINGSPTSKFSLRRGLRQGDTLSPFFLILIMKGLHIALKDSLDNNLIRDVQVGNPSIRVSYFFYANDVVLMTEWNRVQMDNILCVLNVFFLASGLRININKSNAYGIGVSNEEVEDMARLTSCRLGSLPFTYLGLLVRSNISRLTHWQRFIDKFKSKLSQWK</sequence>
<dbReference type="Pfam" id="PF00078">
    <property type="entry name" value="RVT_1"/>
    <property type="match status" value="1"/>
</dbReference>
<dbReference type="PANTHER" id="PTHR33116:SF78">
    <property type="entry name" value="OS12G0587133 PROTEIN"/>
    <property type="match status" value="1"/>
</dbReference>